<proteinExistence type="predicted"/>
<dbReference type="GO" id="GO:0016491">
    <property type="term" value="F:oxidoreductase activity"/>
    <property type="evidence" value="ECO:0007669"/>
    <property type="project" value="UniProtKB-KW"/>
</dbReference>
<name>A0A930VY89_9ACTN</name>
<dbReference type="EMBL" id="JABZGT010000019">
    <property type="protein sequence ID" value="MBF4808766.1"/>
    <property type="molecule type" value="Genomic_DNA"/>
</dbReference>
<feature type="non-terminal residue" evidence="2">
    <location>
        <position position="63"/>
    </location>
</feature>
<accession>A0A930VY89</accession>
<protein>
    <submittedName>
        <fullName evidence="2">UDP-N-acetylenolpyruvoylglucosamine reductase</fullName>
    </submittedName>
</protein>
<keyword evidence="1" id="KW-0560">Oxidoreductase</keyword>
<sequence length="63" mass="6809">MSESGYDLQSLAGKLCSIVGEENVLVDEPMSEHTTFKVGGPADLYVIPDDPDEVKEILLAVKD</sequence>
<dbReference type="SUPFAM" id="SSF56176">
    <property type="entry name" value="FAD-binding/transporter-associated domain-like"/>
    <property type="match status" value="1"/>
</dbReference>
<comment type="caution">
    <text evidence="2">The sequence shown here is derived from an EMBL/GenBank/DDBJ whole genome shotgun (WGS) entry which is preliminary data.</text>
</comment>
<organism evidence="2 3">
    <name type="scientific">Lancefieldella parvula</name>
    <dbReference type="NCBI Taxonomy" id="1382"/>
    <lineage>
        <taxon>Bacteria</taxon>
        <taxon>Bacillati</taxon>
        <taxon>Actinomycetota</taxon>
        <taxon>Coriobacteriia</taxon>
        <taxon>Coriobacteriales</taxon>
        <taxon>Atopobiaceae</taxon>
        <taxon>Lancefieldella</taxon>
    </lineage>
</organism>
<dbReference type="Proteomes" id="UP000772566">
    <property type="component" value="Unassembled WGS sequence"/>
</dbReference>
<gene>
    <name evidence="2" type="ORF">HXK23_00840</name>
</gene>
<dbReference type="GO" id="GO:0050660">
    <property type="term" value="F:flavin adenine dinucleotide binding"/>
    <property type="evidence" value="ECO:0007669"/>
    <property type="project" value="InterPro"/>
</dbReference>
<reference evidence="2" key="1">
    <citation type="submission" date="2020-04" db="EMBL/GenBank/DDBJ databases">
        <title>Deep metagenomics examines the oral microbiome during advanced dental caries in children, revealing novel taxa and co-occurrences with host molecules.</title>
        <authorList>
            <person name="Baker J.L."/>
            <person name="Morton J.T."/>
            <person name="Dinis M."/>
            <person name="Alvarez R."/>
            <person name="Tran N.C."/>
            <person name="Knight R."/>
            <person name="Edlund A."/>
        </authorList>
    </citation>
    <scope>NUCLEOTIDE SEQUENCE</scope>
    <source>
        <strain evidence="2">JCVI_22A_bin.2</strain>
    </source>
</reference>
<dbReference type="AlphaFoldDB" id="A0A930VY89"/>
<evidence type="ECO:0000313" key="2">
    <source>
        <dbReference type="EMBL" id="MBF4808766.1"/>
    </source>
</evidence>
<evidence type="ECO:0000256" key="1">
    <source>
        <dbReference type="ARBA" id="ARBA00023002"/>
    </source>
</evidence>
<evidence type="ECO:0000313" key="3">
    <source>
        <dbReference type="Proteomes" id="UP000772566"/>
    </source>
</evidence>
<dbReference type="InterPro" id="IPR036318">
    <property type="entry name" value="FAD-bd_PCMH-like_sf"/>
</dbReference>
<dbReference type="Gene3D" id="3.30.43.10">
    <property type="entry name" value="Uridine Diphospho-n-acetylenolpyruvylglucosamine Reductase, domain 2"/>
    <property type="match status" value="1"/>
</dbReference>
<dbReference type="InterPro" id="IPR016167">
    <property type="entry name" value="FAD-bd_PCMH_sub1"/>
</dbReference>